<evidence type="ECO:0008006" key="9">
    <source>
        <dbReference type="Google" id="ProtNLM"/>
    </source>
</evidence>
<reference evidence="6 8" key="1">
    <citation type="journal article" date="2020" name="Stud. Mycol.">
        <title>101 Dothideomycetes genomes: a test case for predicting lifestyles and emergence of pathogens.</title>
        <authorList>
            <person name="Haridas S."/>
            <person name="Albert R."/>
            <person name="Binder M."/>
            <person name="Bloem J."/>
            <person name="Labutti K."/>
            <person name="Salamov A."/>
            <person name="Andreopoulos B."/>
            <person name="Baker S."/>
            <person name="Barry K."/>
            <person name="Bills G."/>
            <person name="Bluhm B."/>
            <person name="Cannon C."/>
            <person name="Castanera R."/>
            <person name="Culley D."/>
            <person name="Daum C."/>
            <person name="Ezra D."/>
            <person name="Gonzalez J."/>
            <person name="Henrissat B."/>
            <person name="Kuo A."/>
            <person name="Liang C."/>
            <person name="Lipzen A."/>
            <person name="Lutzoni F."/>
            <person name="Magnuson J."/>
            <person name="Mondo S."/>
            <person name="Nolan M."/>
            <person name="Ohm R."/>
            <person name="Pangilinan J."/>
            <person name="Park H.-J."/>
            <person name="Ramirez L."/>
            <person name="Alfaro M."/>
            <person name="Sun H."/>
            <person name="Tritt A."/>
            <person name="Yoshinaga Y."/>
            <person name="Zwiers L.-H."/>
            <person name="Turgeon B."/>
            <person name="Goodwin S."/>
            <person name="Spatafora J."/>
            <person name="Crous P."/>
            <person name="Grigoriev I."/>
        </authorList>
    </citation>
    <scope>NUCLEOTIDE SEQUENCE</scope>
    <source>
        <strain evidence="6 8">CBS 304.34</strain>
    </source>
</reference>
<feature type="transmembrane region" description="Helical" evidence="5">
    <location>
        <begin position="149"/>
        <end position="167"/>
    </location>
</feature>
<dbReference type="InterPro" id="IPR045863">
    <property type="entry name" value="CorA_TM1_TM2"/>
</dbReference>
<dbReference type="RefSeq" id="XP_033573219.1">
    <property type="nucleotide sequence ID" value="XM_033720652.1"/>
</dbReference>
<proteinExistence type="predicted"/>
<evidence type="ECO:0000256" key="4">
    <source>
        <dbReference type="ARBA" id="ARBA00023136"/>
    </source>
</evidence>
<dbReference type="AlphaFoldDB" id="A0A6A6YDU0"/>
<evidence type="ECO:0000256" key="2">
    <source>
        <dbReference type="ARBA" id="ARBA00022692"/>
    </source>
</evidence>
<dbReference type="InterPro" id="IPR002523">
    <property type="entry name" value="MgTranspt_CorA/ZnTranspt_ZntB"/>
</dbReference>
<dbReference type="OrthoDB" id="3231000at2759"/>
<dbReference type="GeneID" id="54461545"/>
<dbReference type="Pfam" id="PF01544">
    <property type="entry name" value="CorA"/>
    <property type="match status" value="1"/>
</dbReference>
<dbReference type="GO" id="GO:0016020">
    <property type="term" value="C:membrane"/>
    <property type="evidence" value="ECO:0007669"/>
    <property type="project" value="UniProtKB-SubCell"/>
</dbReference>
<reference evidence="8" key="3">
    <citation type="submission" date="2025-04" db="UniProtKB">
        <authorList>
            <consortium name="RefSeq"/>
        </authorList>
    </citation>
    <scope>IDENTIFICATION</scope>
    <source>
        <strain evidence="8">CBS 304.34</strain>
    </source>
</reference>
<evidence type="ECO:0000313" key="7">
    <source>
        <dbReference type="Proteomes" id="UP000504636"/>
    </source>
</evidence>
<keyword evidence="7" id="KW-1185">Reference proteome</keyword>
<dbReference type="Proteomes" id="UP000504636">
    <property type="component" value="Unplaced"/>
</dbReference>
<feature type="transmembrane region" description="Helical" evidence="5">
    <location>
        <begin position="12"/>
        <end position="30"/>
    </location>
</feature>
<name>A0A6A6YDU0_9PEZI</name>
<evidence type="ECO:0000256" key="1">
    <source>
        <dbReference type="ARBA" id="ARBA00004141"/>
    </source>
</evidence>
<evidence type="ECO:0000256" key="3">
    <source>
        <dbReference type="ARBA" id="ARBA00022989"/>
    </source>
</evidence>
<evidence type="ECO:0000256" key="5">
    <source>
        <dbReference type="SAM" id="Phobius"/>
    </source>
</evidence>
<keyword evidence="3 5" id="KW-1133">Transmembrane helix</keyword>
<accession>A0A6A6YDU0</accession>
<organism evidence="6">
    <name type="scientific">Mytilinidion resinicola</name>
    <dbReference type="NCBI Taxonomy" id="574789"/>
    <lineage>
        <taxon>Eukaryota</taxon>
        <taxon>Fungi</taxon>
        <taxon>Dikarya</taxon>
        <taxon>Ascomycota</taxon>
        <taxon>Pezizomycotina</taxon>
        <taxon>Dothideomycetes</taxon>
        <taxon>Pleosporomycetidae</taxon>
        <taxon>Mytilinidiales</taxon>
        <taxon>Mytilinidiaceae</taxon>
        <taxon>Mytilinidion</taxon>
    </lineage>
</organism>
<dbReference type="Gene3D" id="1.20.58.340">
    <property type="entry name" value="Magnesium transport protein CorA, transmembrane region"/>
    <property type="match status" value="1"/>
</dbReference>
<dbReference type="GO" id="GO:0046873">
    <property type="term" value="F:metal ion transmembrane transporter activity"/>
    <property type="evidence" value="ECO:0007669"/>
    <property type="project" value="InterPro"/>
</dbReference>
<sequence length="209" mass="23715">MRLLLEDPFFLLASLLTTVALSFVQLLNYLSENIAEYRTINTELLNVKLERLRHSVSIHRIELSLTENLHWIQQGCCVEWPKAASAETSSRKALLQRKLHEDHEHLLQRCSIMRRDCESAASLLLSYSQLMCAEQGISQADEVHRLTKLAYFFVPLGFVTSAFGMNIKELQKFPSLCVFAIAAVSISSVSFAAMYWSSLGTKKKIDSRS</sequence>
<keyword evidence="2 5" id="KW-0812">Transmembrane</keyword>
<evidence type="ECO:0000313" key="6">
    <source>
        <dbReference type="EMBL" id="KAF2806255.1"/>
    </source>
</evidence>
<dbReference type="EMBL" id="MU003707">
    <property type="protein sequence ID" value="KAF2806255.1"/>
    <property type="molecule type" value="Genomic_DNA"/>
</dbReference>
<feature type="transmembrane region" description="Helical" evidence="5">
    <location>
        <begin position="173"/>
        <end position="196"/>
    </location>
</feature>
<evidence type="ECO:0000313" key="8">
    <source>
        <dbReference type="RefSeq" id="XP_033573219.1"/>
    </source>
</evidence>
<keyword evidence="4 5" id="KW-0472">Membrane</keyword>
<reference evidence="8" key="2">
    <citation type="submission" date="2020-04" db="EMBL/GenBank/DDBJ databases">
        <authorList>
            <consortium name="NCBI Genome Project"/>
        </authorList>
    </citation>
    <scope>NUCLEOTIDE SEQUENCE</scope>
    <source>
        <strain evidence="8">CBS 304.34</strain>
    </source>
</reference>
<gene>
    <name evidence="6 8" type="ORF">BDZ99DRAFT_465902</name>
</gene>
<dbReference type="SUPFAM" id="SSF144083">
    <property type="entry name" value="Magnesium transport protein CorA, transmembrane region"/>
    <property type="match status" value="1"/>
</dbReference>
<protein>
    <recommendedName>
        <fullName evidence="9">Cora-domain-containing protein</fullName>
    </recommendedName>
</protein>
<comment type="subcellular location">
    <subcellularLocation>
        <location evidence="1">Membrane</location>
        <topology evidence="1">Multi-pass membrane protein</topology>
    </subcellularLocation>
</comment>